<reference evidence="3" key="1">
    <citation type="journal article" date="2012" name="Nat. Commun.">
        <title>The genome of Prunus mume.</title>
        <authorList>
            <person name="Zhang Q."/>
            <person name="Chen W."/>
            <person name="Sun L."/>
            <person name="Zhao F."/>
            <person name="Huang B."/>
            <person name="Yang W."/>
            <person name="Tao Y."/>
            <person name="Wang J."/>
            <person name="Yuan Z."/>
            <person name="Fan G."/>
            <person name="Xing Z."/>
            <person name="Han C."/>
            <person name="Pan H."/>
            <person name="Zhong X."/>
            <person name="Shi W."/>
            <person name="Liang X."/>
            <person name="Du D."/>
            <person name="Sun F."/>
            <person name="Xu Z."/>
            <person name="Hao R."/>
            <person name="Lv T."/>
            <person name="Lv Y."/>
            <person name="Zheng Z."/>
            <person name="Sun M."/>
            <person name="Luo L."/>
            <person name="Cai M."/>
            <person name="Gao Y."/>
            <person name="Wang J."/>
            <person name="Yin Y."/>
            <person name="Xu X."/>
            <person name="Cheng T."/>
            <person name="Wang J."/>
        </authorList>
    </citation>
    <scope>NUCLEOTIDE SEQUENCE [LARGE SCALE GENOMIC DNA]</scope>
</reference>
<feature type="region of interest" description="Disordered" evidence="1">
    <location>
        <begin position="1"/>
        <end position="25"/>
    </location>
</feature>
<dbReference type="InterPro" id="IPR054722">
    <property type="entry name" value="PolX-like_BBD"/>
</dbReference>
<feature type="domain" description="Retrovirus-related Pol polyprotein from transposon TNT 1-94-like beta-barrel" evidence="2">
    <location>
        <begin position="58"/>
        <end position="136"/>
    </location>
</feature>
<evidence type="ECO:0000256" key="1">
    <source>
        <dbReference type="SAM" id="MobiDB-lite"/>
    </source>
</evidence>
<evidence type="ECO:0000259" key="2">
    <source>
        <dbReference type="Pfam" id="PF22936"/>
    </source>
</evidence>
<dbReference type="Pfam" id="PF22936">
    <property type="entry name" value="Pol_BBD"/>
    <property type="match status" value="1"/>
</dbReference>
<dbReference type="RefSeq" id="XP_008238819.1">
    <property type="nucleotide sequence ID" value="XM_008240597.1"/>
</dbReference>
<dbReference type="GeneID" id="103337440"/>
<gene>
    <name evidence="4" type="primary">LOC103337440</name>
</gene>
<organism evidence="3 4">
    <name type="scientific">Prunus mume</name>
    <name type="common">Japanese apricot</name>
    <name type="synonym">Armeniaca mume</name>
    <dbReference type="NCBI Taxonomy" id="102107"/>
    <lineage>
        <taxon>Eukaryota</taxon>
        <taxon>Viridiplantae</taxon>
        <taxon>Streptophyta</taxon>
        <taxon>Embryophyta</taxon>
        <taxon>Tracheophyta</taxon>
        <taxon>Spermatophyta</taxon>
        <taxon>Magnoliopsida</taxon>
        <taxon>eudicotyledons</taxon>
        <taxon>Gunneridae</taxon>
        <taxon>Pentapetalae</taxon>
        <taxon>rosids</taxon>
        <taxon>fabids</taxon>
        <taxon>Rosales</taxon>
        <taxon>Rosaceae</taxon>
        <taxon>Amygdaloideae</taxon>
        <taxon>Amygdaleae</taxon>
        <taxon>Prunus</taxon>
    </lineage>
</organism>
<accession>A0ABM0PFB4</accession>
<name>A0ABM0PFB4_PRUMU</name>
<evidence type="ECO:0000313" key="3">
    <source>
        <dbReference type="Proteomes" id="UP000694861"/>
    </source>
</evidence>
<dbReference type="Proteomes" id="UP000694861">
    <property type="component" value="Linkage group LG7"/>
</dbReference>
<protein>
    <submittedName>
        <fullName evidence="4">Uncharacterized protein LOC103337440</fullName>
    </submittedName>
</protein>
<proteinExistence type="predicted"/>
<sequence length="230" mass="26305">MESSKEDEVEELIEEEEEDGWECPRKPKKEKANYMETKEEMMLMALVESKEAAMQRIWFLNSGCSNHMCGKKEMFGELDSSFKESVKLGNNSSLIVQGKGNVQMEVNGIIHVIIGVFYIPDLQKNLLSIGQLQEKGLTVLIQHGKCKIFHSKRGLIMETKISHNKMFAVLAGYSTKEQKCFSSLTIDQAQLSHYRYGHHNWNGLKVLQQKQMVEGLPQFTASQRVCKIAW</sequence>
<reference evidence="4" key="2">
    <citation type="submission" date="2025-08" db="UniProtKB">
        <authorList>
            <consortium name="RefSeq"/>
        </authorList>
    </citation>
    <scope>IDENTIFICATION</scope>
</reference>
<evidence type="ECO:0000313" key="4">
    <source>
        <dbReference type="RefSeq" id="XP_008238819.1"/>
    </source>
</evidence>
<feature type="compositionally biased region" description="Acidic residues" evidence="1">
    <location>
        <begin position="7"/>
        <end position="21"/>
    </location>
</feature>
<keyword evidence="3" id="KW-1185">Reference proteome</keyword>